<keyword evidence="1" id="KW-0812">Transmembrane</keyword>
<dbReference type="InterPro" id="IPR001646">
    <property type="entry name" value="5peptide_repeat"/>
</dbReference>
<organism evidence="2 3">
    <name type="scientific">Campylobacter insulaenigrae NCTC 12927</name>
    <dbReference type="NCBI Taxonomy" id="1031564"/>
    <lineage>
        <taxon>Bacteria</taxon>
        <taxon>Pseudomonadati</taxon>
        <taxon>Campylobacterota</taxon>
        <taxon>Epsilonproteobacteria</taxon>
        <taxon>Campylobacterales</taxon>
        <taxon>Campylobacteraceae</taxon>
        <taxon>Campylobacter</taxon>
    </lineage>
</organism>
<dbReference type="STRING" id="1031564.CINS_0478"/>
<dbReference type="HOGENOM" id="CLU_018333_0_0_7"/>
<keyword evidence="1" id="KW-1133">Transmembrane helix</keyword>
<name>A0A0A8H150_9BACT</name>
<dbReference type="RefSeq" id="WP_039649531.1">
    <property type="nucleotide sequence ID" value="NZ_CP007770.1"/>
</dbReference>
<reference evidence="2 3" key="1">
    <citation type="journal article" date="2014" name="Genome Biol. Evol.">
        <title>Comparative Genomics of the Campylobacter lari Group.</title>
        <authorList>
            <person name="Miller W.G."/>
            <person name="Yee E."/>
            <person name="Chapman M.H."/>
            <person name="Smith T.P."/>
            <person name="Bono J.L."/>
            <person name="Huynh S."/>
            <person name="Parker C.T."/>
            <person name="Vandamme P."/>
            <person name="Luong K."/>
            <person name="Korlach J."/>
        </authorList>
    </citation>
    <scope>NUCLEOTIDE SEQUENCE [LARGE SCALE GENOMIC DNA]</scope>
    <source>
        <strain evidence="2 3">NCTC 12927</strain>
    </source>
</reference>
<dbReference type="Pfam" id="PF13576">
    <property type="entry name" value="Pentapeptide_3"/>
    <property type="match status" value="1"/>
</dbReference>
<dbReference type="EMBL" id="CP007770">
    <property type="protein sequence ID" value="AJC87465.1"/>
    <property type="molecule type" value="Genomic_DNA"/>
</dbReference>
<dbReference type="AlphaFoldDB" id="A0A0A8H150"/>
<keyword evidence="1" id="KW-0472">Membrane</keyword>
<feature type="transmembrane region" description="Helical" evidence="1">
    <location>
        <begin position="627"/>
        <end position="645"/>
    </location>
</feature>
<gene>
    <name evidence="2" type="ORF">CINS_0478</name>
</gene>
<accession>A0A0A8H150</accession>
<protein>
    <submittedName>
        <fullName evidence="2">Putative membrane protein</fullName>
    </submittedName>
</protein>
<sequence>MEYNRFNIGLEIENSGIFIIGLDNDILTVSLDLAKFLEINANKIESLSDKLDVRDIAKPLNPYDIFNTLENKGKNTYNNTKIIEKIETPDFIEYHFHYGLILNVFANKENKVILEHIKKKIPKKAFINPIYFSYDIIGDSNAIPQDEISDLTKNYGYERKNYKSIFKKEVYINYSCLERLYFANCEFKSKVSLHHIDGSDNLVTFFNGIDFANCIFEDEINFKRFTSGSPLPDGKYYNNEQNTLFENCIFKKRVDFHNSKFVNSVYFTNSHFKDYADFHACEFEKTACFYGVTFEKTPNFSQVVFKDSVNLVNIKTNFNFEILNTTINNIDKPKDESANDFRDSFRTFKSALIKENNPLEASNFHKYELYCKEIELRENWNKRGKKAQNMLELQRNTWIFRDFIDSLLLGFYRKLCEHHTDFLRVFNNLILLIALYALFVSVFAWRHDDKSQDKRKISSLFDFLYSFEHNIHIVVFVCFLLGSILILYKLKLKPFTLYKCLYIKKWIRKTFVNKRALLLILQDLCNLTQNLIFALFFVSASFYLGQALGEFLGLDKYFAYSLLINTLFIGLYICFVYTESLFFGRYIILISSYIVFLVQLIQNPSIIHPIIDKIVNDNIGKNNYQDIMVLNICYTVLMFLVLFSLQKTARKNSIIPT</sequence>
<feature type="transmembrane region" description="Helical" evidence="1">
    <location>
        <begin position="422"/>
        <end position="445"/>
    </location>
</feature>
<evidence type="ECO:0000313" key="2">
    <source>
        <dbReference type="EMBL" id="AJC87465.1"/>
    </source>
</evidence>
<evidence type="ECO:0000256" key="1">
    <source>
        <dbReference type="SAM" id="Phobius"/>
    </source>
</evidence>
<feature type="transmembrane region" description="Helical" evidence="1">
    <location>
        <begin position="586"/>
        <end position="607"/>
    </location>
</feature>
<dbReference type="Proteomes" id="UP000031163">
    <property type="component" value="Chromosome"/>
</dbReference>
<feature type="transmembrane region" description="Helical" evidence="1">
    <location>
        <begin position="557"/>
        <end position="577"/>
    </location>
</feature>
<proteinExistence type="predicted"/>
<dbReference type="GeneID" id="74431288"/>
<feature type="transmembrane region" description="Helical" evidence="1">
    <location>
        <begin position="469"/>
        <end position="488"/>
    </location>
</feature>
<dbReference type="KEGG" id="cis:CINS_0478"/>
<feature type="transmembrane region" description="Helical" evidence="1">
    <location>
        <begin position="524"/>
        <end position="545"/>
    </location>
</feature>
<evidence type="ECO:0000313" key="3">
    <source>
        <dbReference type="Proteomes" id="UP000031163"/>
    </source>
</evidence>